<proteinExistence type="predicted"/>
<evidence type="ECO:0000313" key="3">
    <source>
        <dbReference type="EMBL" id="VFJ73021.1"/>
    </source>
</evidence>
<evidence type="ECO:0000256" key="1">
    <source>
        <dbReference type="SAM" id="MobiDB-lite"/>
    </source>
</evidence>
<reference evidence="3" key="1">
    <citation type="submission" date="2019-02" db="EMBL/GenBank/DDBJ databases">
        <authorList>
            <person name="Gruber-Vodicka R. H."/>
            <person name="Seah K. B. B."/>
        </authorList>
    </citation>
    <scope>NUCLEOTIDE SEQUENCE</scope>
    <source>
        <strain evidence="3">BECK_BZ131</strain>
    </source>
</reference>
<dbReference type="Gene3D" id="1.25.40.10">
    <property type="entry name" value="Tetratricopeptide repeat domain"/>
    <property type="match status" value="1"/>
</dbReference>
<sequence length="216" mass="24843">MRVDLHRTKSKHEPRELRQEGNRKWVRISLWIMIIALVSWYFLGDMQPKGDNQTTQSGESSTAFRVPLTAQETEKSSSIPTLPSTTMINGRQARDIIKGLRVQGEKIDLDDVFRRAEQFKNEGMMVDAHLMYFFAARQGHADSAMVLGTMYDPEHTLKTVGIIDEPHWGQAHKWYLRAVEGGNQVAKERLRYLRKQVEHAAAEGDPEASRLILQWQ</sequence>
<organism evidence="3">
    <name type="scientific">Candidatus Kentrum sp. FW</name>
    <dbReference type="NCBI Taxonomy" id="2126338"/>
    <lineage>
        <taxon>Bacteria</taxon>
        <taxon>Pseudomonadati</taxon>
        <taxon>Pseudomonadota</taxon>
        <taxon>Gammaproteobacteria</taxon>
        <taxon>Candidatus Kentrum</taxon>
    </lineage>
</organism>
<dbReference type="AlphaFoldDB" id="A0A450TVK6"/>
<dbReference type="EMBL" id="CAADFE010000042">
    <property type="protein sequence ID" value="VFJ73021.1"/>
    <property type="molecule type" value="Genomic_DNA"/>
</dbReference>
<keyword evidence="2" id="KW-0812">Transmembrane</keyword>
<keyword evidence="2" id="KW-0472">Membrane</keyword>
<feature type="compositionally biased region" description="Polar residues" evidence="1">
    <location>
        <begin position="50"/>
        <end position="63"/>
    </location>
</feature>
<protein>
    <recommendedName>
        <fullName evidence="4">Sel1 repeat-containing protein</fullName>
    </recommendedName>
</protein>
<gene>
    <name evidence="3" type="ORF">BECKFW1821C_GA0114237_104212</name>
</gene>
<evidence type="ECO:0008006" key="4">
    <source>
        <dbReference type="Google" id="ProtNLM"/>
    </source>
</evidence>
<feature type="region of interest" description="Disordered" evidence="1">
    <location>
        <begin position="50"/>
        <end position="82"/>
    </location>
</feature>
<name>A0A450TVK6_9GAMM</name>
<dbReference type="InterPro" id="IPR011990">
    <property type="entry name" value="TPR-like_helical_dom_sf"/>
</dbReference>
<keyword evidence="2" id="KW-1133">Transmembrane helix</keyword>
<accession>A0A450TVK6</accession>
<evidence type="ECO:0000256" key="2">
    <source>
        <dbReference type="SAM" id="Phobius"/>
    </source>
</evidence>
<feature type="transmembrane region" description="Helical" evidence="2">
    <location>
        <begin position="25"/>
        <end position="43"/>
    </location>
</feature>